<feature type="domain" description="Glycosyl hydrolase family 13 catalytic" evidence="1">
    <location>
        <begin position="106"/>
        <end position="531"/>
    </location>
</feature>
<dbReference type="InterPro" id="IPR017853">
    <property type="entry name" value="GH"/>
</dbReference>
<gene>
    <name evidence="2" type="ORF">H8K47_11385</name>
</gene>
<dbReference type="Gene3D" id="3.90.400.10">
    <property type="entry name" value="Oligo-1,6-glucosidase, Domain 2"/>
    <property type="match status" value="1"/>
</dbReference>
<sequence length="662" mass="73454">MPVHSSSNSNTLLSACKEAFLAQLAPALRATAELRFAQHAPTLIARLSQLYATHFADDAQLKDWCLQLMQVLADALQARPAGLQKLDQQRSQQPDWFTREDRLGYCAYTDRFAVNLQGVRQRIPHLQQLGVTYLHLLPFLKARVGENDGGFAVSDFNQVEARLGSMQDLEQLTQALRESGISLCSDFILNHVADDHPWAIAARAGDAKYRDYFYHYPDRTMPDQFEATLGQVFPQVAPGNFSYIDALQSWVWTTFYPYQWDLNYSNPAVFLDMTAALLQLANRGIEVFRLDSTAFLWKRPGTSCMNQPEAHWILQCLRCITEITMPGVLLKAEAIVATRDLPAYLGDAQRGVQECHLAYHSSLMAAAWVAVAEQDTSLIAAVITGTPELPPNTSWLSYVRCHDDIGWNVLRPEASLQVTDVEQRLSAVSQFFAGQGGSFASGASFQASDPAAVHGTVGMAAALCGLSRATDAKQSHMAVQRQLLLYGLSFCFGGMPLIYMGDEFAQESNEDYRSVTAHQYDARWLHRPQWDTNLAAQSQIQHSSAHQCYASLRRLLQWRRKLPQLQAQSARCLLHTNSSSLLAFSRGEADTPFVFIGNFSDQPQTVTLSALAQQLPSGQASGSPVSRCWKTQDGEVPPDILLIPAWSQCWLIASDLSATGVN</sequence>
<dbReference type="AlphaFoldDB" id="A0A923I412"/>
<dbReference type="GO" id="GO:0005975">
    <property type="term" value="P:carbohydrate metabolic process"/>
    <property type="evidence" value="ECO:0007669"/>
    <property type="project" value="InterPro"/>
</dbReference>
<reference evidence="2" key="1">
    <citation type="submission" date="2020-08" db="EMBL/GenBank/DDBJ databases">
        <title>Novel species isolated from subtropical streams in China.</title>
        <authorList>
            <person name="Lu H."/>
        </authorList>
    </citation>
    <scope>NUCLEOTIDE SEQUENCE</scope>
    <source>
        <strain evidence="2">CY7W</strain>
    </source>
</reference>
<dbReference type="Pfam" id="PF00128">
    <property type="entry name" value="Alpha-amylase"/>
    <property type="match status" value="1"/>
</dbReference>
<dbReference type="RefSeq" id="WP_186881533.1">
    <property type="nucleotide sequence ID" value="NZ_JACOGG010000011.1"/>
</dbReference>
<dbReference type="Proteomes" id="UP000612361">
    <property type="component" value="Unassembled WGS sequence"/>
</dbReference>
<keyword evidence="3" id="KW-1185">Reference proteome</keyword>
<dbReference type="PANTHER" id="PTHR10357:SF213">
    <property type="entry name" value="ALPHA AMYLASE CATALYTIC REGION"/>
    <property type="match status" value="1"/>
</dbReference>
<dbReference type="Gene3D" id="3.20.20.80">
    <property type="entry name" value="Glycosidases"/>
    <property type="match status" value="1"/>
</dbReference>
<dbReference type="SUPFAM" id="SSF51445">
    <property type="entry name" value="(Trans)glycosidases"/>
    <property type="match status" value="1"/>
</dbReference>
<name>A0A923I412_9BURK</name>
<evidence type="ECO:0000313" key="2">
    <source>
        <dbReference type="EMBL" id="MBC3935965.1"/>
    </source>
</evidence>
<evidence type="ECO:0000259" key="1">
    <source>
        <dbReference type="SMART" id="SM00642"/>
    </source>
</evidence>
<organism evidence="2 3">
    <name type="scientific">Undibacterium rugosum</name>
    <dbReference type="NCBI Taxonomy" id="2762291"/>
    <lineage>
        <taxon>Bacteria</taxon>
        <taxon>Pseudomonadati</taxon>
        <taxon>Pseudomonadota</taxon>
        <taxon>Betaproteobacteria</taxon>
        <taxon>Burkholderiales</taxon>
        <taxon>Oxalobacteraceae</taxon>
        <taxon>Undibacterium</taxon>
    </lineage>
</organism>
<protein>
    <submittedName>
        <fullName evidence="2">Amylosucrase</fullName>
    </submittedName>
</protein>
<accession>A0A923I412</accession>
<comment type="caution">
    <text evidence="2">The sequence shown here is derived from an EMBL/GenBank/DDBJ whole genome shotgun (WGS) entry which is preliminary data.</text>
</comment>
<dbReference type="EMBL" id="JACOGG010000011">
    <property type="protein sequence ID" value="MBC3935965.1"/>
    <property type="molecule type" value="Genomic_DNA"/>
</dbReference>
<dbReference type="PANTHER" id="PTHR10357">
    <property type="entry name" value="ALPHA-AMYLASE FAMILY MEMBER"/>
    <property type="match status" value="1"/>
</dbReference>
<dbReference type="Gene3D" id="1.10.1740.10">
    <property type="match status" value="1"/>
</dbReference>
<dbReference type="InterPro" id="IPR006047">
    <property type="entry name" value="GH13_cat_dom"/>
</dbReference>
<proteinExistence type="predicted"/>
<dbReference type="InterPro" id="IPR045857">
    <property type="entry name" value="O16G_dom_2"/>
</dbReference>
<dbReference type="SMART" id="SM00642">
    <property type="entry name" value="Aamy"/>
    <property type="match status" value="1"/>
</dbReference>
<evidence type="ECO:0000313" key="3">
    <source>
        <dbReference type="Proteomes" id="UP000612361"/>
    </source>
</evidence>